<name>A0A3A8E336_9GAMM</name>
<dbReference type="EMBL" id="RAXV01000039">
    <property type="protein sequence ID" value="RKG29502.1"/>
    <property type="molecule type" value="Genomic_DNA"/>
</dbReference>
<accession>A0A3A8E336</accession>
<protein>
    <recommendedName>
        <fullName evidence="4">Lipoprotein</fullName>
    </recommendedName>
</protein>
<evidence type="ECO:0008006" key="4">
    <source>
        <dbReference type="Google" id="ProtNLM"/>
    </source>
</evidence>
<feature type="signal peptide" evidence="1">
    <location>
        <begin position="1"/>
        <end position="19"/>
    </location>
</feature>
<dbReference type="OrthoDB" id="6713309at2"/>
<feature type="chain" id="PRO_5017253102" description="Lipoprotein" evidence="1">
    <location>
        <begin position="20"/>
        <end position="177"/>
    </location>
</feature>
<proteinExistence type="predicted"/>
<sequence>MKNYLNLALISIALTGCIAVPTSHTVETNPAALIKGASNVDNSKNDITRINTRGQLLCEAGTVCPEVEIDWNKSQGNYPTTFHLYDRKQYEIKEVNFVIDGKPRSFSTIGNTASRNINNSGIFQSSNTIEIPANYFSQIHKAKNIQIIISTNDGDLVNDMLRNGKPSDAYRLFLRAY</sequence>
<dbReference type="PROSITE" id="PS51257">
    <property type="entry name" value="PROKAR_LIPOPROTEIN"/>
    <property type="match status" value="1"/>
</dbReference>
<organism evidence="2 3">
    <name type="scientific">Acinetobacter tianfuensis</name>
    <dbReference type="NCBI Taxonomy" id="2419603"/>
    <lineage>
        <taxon>Bacteria</taxon>
        <taxon>Pseudomonadati</taxon>
        <taxon>Pseudomonadota</taxon>
        <taxon>Gammaproteobacteria</taxon>
        <taxon>Moraxellales</taxon>
        <taxon>Moraxellaceae</taxon>
        <taxon>Acinetobacter</taxon>
    </lineage>
</organism>
<gene>
    <name evidence="2" type="ORF">D7V32_14600</name>
</gene>
<evidence type="ECO:0000313" key="3">
    <source>
        <dbReference type="Proteomes" id="UP000282388"/>
    </source>
</evidence>
<keyword evidence="1" id="KW-0732">Signal</keyword>
<evidence type="ECO:0000256" key="1">
    <source>
        <dbReference type="SAM" id="SignalP"/>
    </source>
</evidence>
<evidence type="ECO:0000313" key="2">
    <source>
        <dbReference type="EMBL" id="RKG29502.1"/>
    </source>
</evidence>
<dbReference type="AlphaFoldDB" id="A0A3A8E336"/>
<reference evidence="2 3" key="1">
    <citation type="submission" date="2018-09" db="EMBL/GenBank/DDBJ databases">
        <title>The draft genome of Acinetobacter spp. strains.</title>
        <authorList>
            <person name="Qin J."/>
            <person name="Feng Y."/>
            <person name="Zong Z."/>
        </authorList>
    </citation>
    <scope>NUCLEOTIDE SEQUENCE [LARGE SCALE GENOMIC DNA]</scope>
    <source>
        <strain evidence="2 3">WCHAc060012</strain>
    </source>
</reference>
<dbReference type="Proteomes" id="UP000282388">
    <property type="component" value="Unassembled WGS sequence"/>
</dbReference>
<dbReference type="RefSeq" id="WP_120403572.1">
    <property type="nucleotide sequence ID" value="NZ_RAXV01000039.1"/>
</dbReference>
<comment type="caution">
    <text evidence="2">The sequence shown here is derived from an EMBL/GenBank/DDBJ whole genome shotgun (WGS) entry which is preliminary data.</text>
</comment>
<keyword evidence="3" id="KW-1185">Reference proteome</keyword>